<gene>
    <name evidence="2" type="ORF">SJ2017_1513</name>
</gene>
<keyword evidence="1" id="KW-0472">Membrane</keyword>
<feature type="transmembrane region" description="Helical" evidence="1">
    <location>
        <begin position="358"/>
        <end position="380"/>
    </location>
</feature>
<organism evidence="2 3">
    <name type="scientific">Shewanella japonica</name>
    <dbReference type="NCBI Taxonomy" id="93973"/>
    <lineage>
        <taxon>Bacteria</taxon>
        <taxon>Pseudomonadati</taxon>
        <taxon>Pseudomonadota</taxon>
        <taxon>Gammaproteobacteria</taxon>
        <taxon>Alteromonadales</taxon>
        <taxon>Shewanellaceae</taxon>
        <taxon>Shewanella</taxon>
    </lineage>
</organism>
<evidence type="ECO:0000256" key="1">
    <source>
        <dbReference type="SAM" id="Phobius"/>
    </source>
</evidence>
<proteinExistence type="predicted"/>
<evidence type="ECO:0000313" key="2">
    <source>
        <dbReference type="EMBL" id="ARD21832.1"/>
    </source>
</evidence>
<keyword evidence="1" id="KW-0812">Transmembrane</keyword>
<evidence type="ECO:0008006" key="4">
    <source>
        <dbReference type="Google" id="ProtNLM"/>
    </source>
</evidence>
<dbReference type="Proteomes" id="UP000191820">
    <property type="component" value="Chromosome"/>
</dbReference>
<dbReference type="RefSeq" id="WP_080915395.1">
    <property type="nucleotide sequence ID" value="NZ_CP020472.1"/>
</dbReference>
<evidence type="ECO:0000313" key="3">
    <source>
        <dbReference type="Proteomes" id="UP000191820"/>
    </source>
</evidence>
<keyword evidence="1" id="KW-1133">Transmembrane helix</keyword>
<accession>A0ABN4YFM4</accession>
<dbReference type="EMBL" id="CP020472">
    <property type="protein sequence ID" value="ARD21832.1"/>
    <property type="molecule type" value="Genomic_DNA"/>
</dbReference>
<keyword evidence="3" id="KW-1185">Reference proteome</keyword>
<reference evidence="2 3" key="1">
    <citation type="submission" date="2017-03" db="EMBL/GenBank/DDBJ databases">
        <title>Genome sequencing of Shewanella japonica KCTC 22435.</title>
        <authorList>
            <person name="Kim K.M."/>
        </authorList>
    </citation>
    <scope>NUCLEOTIDE SEQUENCE [LARGE SCALE GENOMIC DNA]</scope>
    <source>
        <strain evidence="2 3">KCTC 22435</strain>
    </source>
</reference>
<sequence>MNAWESSAVNRLVQVLLLLVSVNVLTGCSLLEVKLESGVEPLPKEQINMRMFSREYSYNFYTEVESSADLIANDTDDVAIKSNTLMWKIYSEQSLQRAIFQASPIAAMIDTWVFTEQMNHYFTTGAGREVFGEHQHIAIEASQRLSARFAKTAKGFNVSNFKQHQKFVEQYVAKNPISDLTFSRTSAFNDWLEFSNISEFEAITTFGSMPEVMSDMSDRMAMTTQQMPKILGWKAELYALHSDVNAADVEKALTDISQTTVKFQALMEQTPELMTQLAADMRTELSPLIEQLSQVTDDKLMQLSKERASLALIITHEREALVQMIADERAAAVQDLDALSHKTVELVFQQITETIKSVIVYFILFLITVFFAPLGLGVWLGKRMTTNKNNSVVNN</sequence>
<name>A0ABN4YFM4_9GAMM</name>
<protein>
    <recommendedName>
        <fullName evidence="4">Chemotaxis protein</fullName>
    </recommendedName>
</protein>